<evidence type="ECO:0000256" key="1">
    <source>
        <dbReference type="ARBA" id="ARBA00000966"/>
    </source>
</evidence>
<dbReference type="Proteomes" id="UP000030185">
    <property type="component" value="Unassembled WGS sequence"/>
</dbReference>
<reference evidence="10 11" key="1">
    <citation type="submission" date="2014-09" db="EMBL/GenBank/DDBJ databases">
        <title>Sporocytophaga myxococcoides PG-01 genome sequencing.</title>
        <authorList>
            <person name="Liu L."/>
            <person name="Gao P.J."/>
            <person name="Chen G.J."/>
            <person name="Wang L.S."/>
        </authorList>
    </citation>
    <scope>NUCLEOTIDE SEQUENCE [LARGE SCALE GENOMIC DNA]</scope>
    <source>
        <strain evidence="10 11">PG-01</strain>
    </source>
</reference>
<dbReference type="OrthoDB" id="629398at2"/>
<evidence type="ECO:0000256" key="4">
    <source>
        <dbReference type="ARBA" id="ARBA00022801"/>
    </source>
</evidence>
<evidence type="ECO:0000313" key="11">
    <source>
        <dbReference type="Proteomes" id="UP000030185"/>
    </source>
</evidence>
<dbReference type="InterPro" id="IPR008928">
    <property type="entry name" value="6-hairpin_glycosidase_sf"/>
</dbReference>
<dbReference type="EC" id="3.2.1.4" evidence="3"/>
<organism evidence="10 11">
    <name type="scientific">Sporocytophaga myxococcoides</name>
    <dbReference type="NCBI Taxonomy" id="153721"/>
    <lineage>
        <taxon>Bacteria</taxon>
        <taxon>Pseudomonadati</taxon>
        <taxon>Bacteroidota</taxon>
        <taxon>Cytophagia</taxon>
        <taxon>Cytophagales</taxon>
        <taxon>Cytophagaceae</taxon>
        <taxon>Sporocytophaga</taxon>
    </lineage>
</organism>
<dbReference type="SUPFAM" id="SSF49299">
    <property type="entry name" value="PKD domain"/>
    <property type="match status" value="1"/>
</dbReference>
<proteinExistence type="inferred from homology"/>
<dbReference type="Pfam" id="PF19408">
    <property type="entry name" value="PKD_6"/>
    <property type="match status" value="1"/>
</dbReference>
<keyword evidence="6 10" id="KW-0326">Glycosidase</keyword>
<comment type="caution">
    <text evidence="10">The sequence shown here is derived from an EMBL/GenBank/DDBJ whole genome shotgun (WGS) entry which is preliminary data.</text>
</comment>
<dbReference type="GO" id="GO:0030245">
    <property type="term" value="P:cellulose catabolic process"/>
    <property type="evidence" value="ECO:0007669"/>
    <property type="project" value="UniProtKB-KW"/>
</dbReference>
<dbReference type="InterPro" id="IPR012341">
    <property type="entry name" value="6hp_glycosidase-like_sf"/>
</dbReference>
<dbReference type="InterPro" id="IPR013783">
    <property type="entry name" value="Ig-like_fold"/>
</dbReference>
<dbReference type="eggNOG" id="COG3866">
    <property type="taxonomic scope" value="Bacteria"/>
</dbReference>
<comment type="similarity">
    <text evidence="2">Belongs to the glycosyl hydrolase 8 (cellulase D) family.</text>
</comment>
<keyword evidence="11" id="KW-1185">Reference proteome</keyword>
<name>A0A098L881_9BACT</name>
<dbReference type="InterPro" id="IPR002037">
    <property type="entry name" value="Glyco_hydro_8"/>
</dbReference>
<dbReference type="InterPro" id="IPR045829">
    <property type="entry name" value="PKD_6"/>
</dbReference>
<keyword evidence="8" id="KW-0732">Signal</keyword>
<dbReference type="NCBIfam" id="NF012200">
    <property type="entry name" value="choice_anch_D"/>
    <property type="match status" value="3"/>
</dbReference>
<feature type="chain" id="PRO_5001937206" description="cellulase" evidence="8">
    <location>
        <begin position="25"/>
        <end position="2173"/>
    </location>
</feature>
<protein>
    <recommendedName>
        <fullName evidence="3">cellulase</fullName>
        <ecNumber evidence="3">3.2.1.4</ecNumber>
    </recommendedName>
</protein>
<dbReference type="Gene3D" id="2.60.40.10">
    <property type="entry name" value="Immunoglobulins"/>
    <property type="match status" value="7"/>
</dbReference>
<evidence type="ECO:0000259" key="9">
    <source>
        <dbReference type="PROSITE" id="PS50835"/>
    </source>
</evidence>
<keyword evidence="7" id="KW-0119">Carbohydrate metabolism</keyword>
<dbReference type="eggNOG" id="COG3405">
    <property type="taxonomic scope" value="Bacteria"/>
</dbReference>
<evidence type="ECO:0000256" key="2">
    <source>
        <dbReference type="ARBA" id="ARBA00009209"/>
    </source>
</evidence>
<feature type="signal peptide" evidence="8">
    <location>
        <begin position="1"/>
        <end position="24"/>
    </location>
</feature>
<comment type="catalytic activity">
    <reaction evidence="1">
        <text>Endohydrolysis of (1-&gt;4)-beta-D-glucosidic linkages in cellulose, lichenin and cereal beta-D-glucans.</text>
        <dbReference type="EC" id="3.2.1.4"/>
    </reaction>
</comment>
<dbReference type="Gene3D" id="2.60.120.260">
    <property type="entry name" value="Galactose-binding domain-like"/>
    <property type="match status" value="1"/>
</dbReference>
<dbReference type="InterPro" id="IPR026444">
    <property type="entry name" value="Secre_tail"/>
</dbReference>
<dbReference type="InterPro" id="IPR007110">
    <property type="entry name" value="Ig-like_dom"/>
</dbReference>
<sequence>MIKQYSLRLCVFLICCFFSIGAIAQINTPAGARVPFGANTSYGFGIMPTNLPTSGAYGKSTDAGLAYLEWKQNYTETCNDGSIRVKFDEPQRTVSEGIAYGMILSAYAADKALFDGLWKYYKNHSNDRGIMHWRIEGCGNNSGNNGATDAELDAAFALLIADNQWPTATSPYKYINEANSLISKIKQWEINSQGVAINGDGWGFGDPCRNPSYQSPAYYREFGKLADASFWNTAVNGGYNLINANANTTTGLISDWSSENGVMNTCNPGGLGYAATAGYGYDACRNPWRMAQDFLWNGPTVATSAKAICDKITTKVVAVMGASGVRGPLYQNGNLYSGNQHNATFTSTFALPVMASSNQTLMNAMYTEVKNVKDPIQNATLSGYFGNTLRCLSLFMMTGNTWKIGTTSLPDLNVKTTLGDVPSGGTFDFQNVIKSGNKVVTFTLENKGFQGLTFSGSPVVQKTGTDAALFTINQTSVTTSLAGNQSVTFTITFAPGGATGLKTANISIASNDPDENPYTFTIIGTGTNTATSPKISVFSESGPIANGGTFNMGTSATSSINSKRFKIKNTGDGQLNIPATGGITVTGTGYTIEGAPTIIGIGDSAYFWVRLTSATAATPAGVVTINNDDATNGAYKLNLTSSIVACASALTTNEVYQDFDGNAQNSKLDYTNPNWSEIALNPSVDAINPSYTSAKFTRPATGDYNGVRYKLCSGSVNITSSKFVVSMLVYSPAPGIPVLMNLKTAADVANTTTYPSTASSTVSTTQTNKWERLYFNMSGAAGKTGITFIEVFIDPVAANGAKTYYADDIRLEVAPCLSDLPQSGVLQGFEVHNNSTLEYNVPSYVGPVANPSSTGNPSSTVGRFNKSGSAGQYSDGIRYIVCGNKFRLNSKKIISMLVYSTTAGATIQFAAKKPDGADADTYPDDAAVDSAKTVFANQWHRVYFDLSNIAAADTASTFGFDIFFDPKATKGTQTYYIDDIRYESELPCIAGIPASKVLNDFDFNRYAEIVFPGTFNTIYPNPSATGINTSINTGQFVRNTGTASGTSVRFSGCPGTFDLSPGKSIIDVMVYSPNANTEFTMSLKRANGTSVSDVTAKGGAANTWVNLSFDHSDVVNSTEVAYIDILVDPTGAQSGTSTTPAQRTYLFDNLKYADARPEINVKALTLPTNTSILNTASFNMGTATIGDSTLMTFSIKNNGSADLLLTSPGDLTVAGANPSDFIVRKLPTYTTTIGAFGASNFVVVFKPTAGGARSASITVKSNDADEATYVFYLNGTAKSSELTVKQGATIYNAASAAYDFGTSLLNTATTPVTFTITSTGDDTLRLSGNPVVTITGTNAADFSVTQPVVTKLHPSTGTVLTTTFTVTFKPTASGVKNAIINIGNNSTVNPYTFKVTGNGDCPQPTAPLAGPDQSTCEASVTLAGNTPVVGNGTWSIVGTSSAIIKTPASATSVVENLTAGQSVTLRWTIANTCGTNFDDVVITRNATPSVSFPEVSSVCAGGSVDLFPTVSGGTQPYVYTWTASSGTVPTGPIPTVTPTVTTTYSLVVKDANNCSNVAVQKVIAVNAKPVLTVTPAASDICSGGSALLTASANGGTTPYSYAWDSAPSLVVNGDKATASPSVTSTYFVTASDANGCTADKKSALVNVTNGGAAAVTITPATIAVCEGTPVTLTASNQNGGVPTYEWFVNGNKVTAGVNGAEFTSSTLPNNAQVTVKMTSSIACATGSPVTSSATTVTVNTLPEVSVSTSVAEICNGGSVNVNALVNGGKAPYSYAWTSSAGNKPSDAGSTLNPTETTTYSVVVTDANDCKNTSAASKQVVVNAKPSVIVTPSSTDVCTGQSTVLTANVTGGTAPYNNYQWTNVVGTTASVTVAPTTETTYSVVVTDSKNCQSTSATSLVKVSSSVVAAVSIVSSIEDKACDAGTNATFTLTSEGEGSNPVYSWLVNNINVGISAKTYSASVKPGDVVKVVMTSSLACATGSPVTSNVITIKNAGSNFCVVPAKKTVNGPVSVTAGDEATYMTDDAPEGSVYTWSLPEGATIVSANADNSVITVKFGSTSGSVVLHETNPAGTTDSDPINVTVTPAGISAILSSSVNVMPNPGVDFVVTLGDAFAGNVNIVVKNALGTSVLEENVFKGSSSADYNFNLTGFASGVYFLEIRTEQGIAVKRLIKQ</sequence>
<dbReference type="STRING" id="153721.MYP_51"/>
<evidence type="ECO:0000256" key="7">
    <source>
        <dbReference type="ARBA" id="ARBA00023326"/>
    </source>
</evidence>
<keyword evidence="7" id="KW-0624">Polysaccharide degradation</keyword>
<accession>A0A098L881</accession>
<dbReference type="GO" id="GO:0008810">
    <property type="term" value="F:cellulase activity"/>
    <property type="evidence" value="ECO:0007669"/>
    <property type="project" value="UniProtKB-EC"/>
</dbReference>
<dbReference type="NCBIfam" id="TIGR04183">
    <property type="entry name" value="Por_Secre_tail"/>
    <property type="match status" value="1"/>
</dbReference>
<dbReference type="Pfam" id="PF01270">
    <property type="entry name" value="Glyco_hydro_8"/>
    <property type="match status" value="1"/>
</dbReference>
<evidence type="ECO:0000256" key="6">
    <source>
        <dbReference type="ARBA" id="ARBA00023295"/>
    </source>
</evidence>
<dbReference type="SUPFAM" id="SSF48208">
    <property type="entry name" value="Six-hairpin glycosidases"/>
    <property type="match status" value="1"/>
</dbReference>
<evidence type="ECO:0000256" key="3">
    <source>
        <dbReference type="ARBA" id="ARBA00012601"/>
    </source>
</evidence>
<dbReference type="PRINTS" id="PR00735">
    <property type="entry name" value="GLHYDRLASE8"/>
</dbReference>
<dbReference type="EMBL" id="BBLT01000001">
    <property type="protein sequence ID" value="GAL82825.1"/>
    <property type="molecule type" value="Genomic_DNA"/>
</dbReference>
<keyword evidence="5" id="KW-0136">Cellulose degradation</keyword>
<dbReference type="PROSITE" id="PS50835">
    <property type="entry name" value="IG_LIKE"/>
    <property type="match status" value="1"/>
</dbReference>
<dbReference type="RefSeq" id="WP_052429837.1">
    <property type="nucleotide sequence ID" value="NZ_BBLT01000001.1"/>
</dbReference>
<dbReference type="Gene3D" id="1.50.10.10">
    <property type="match status" value="1"/>
</dbReference>
<evidence type="ECO:0000256" key="5">
    <source>
        <dbReference type="ARBA" id="ARBA00023001"/>
    </source>
</evidence>
<feature type="domain" description="Ig-like" evidence="9">
    <location>
        <begin position="1825"/>
        <end position="1906"/>
    </location>
</feature>
<keyword evidence="4" id="KW-0378">Hydrolase</keyword>
<evidence type="ECO:0000313" key="10">
    <source>
        <dbReference type="EMBL" id="GAL82825.1"/>
    </source>
</evidence>
<gene>
    <name evidence="10" type="ORF">MYP_51</name>
</gene>
<evidence type="ECO:0000256" key="8">
    <source>
        <dbReference type="SAM" id="SignalP"/>
    </source>
</evidence>
<dbReference type="InterPro" id="IPR035986">
    <property type="entry name" value="PKD_dom_sf"/>
</dbReference>